<dbReference type="InterPro" id="IPR054722">
    <property type="entry name" value="PolX-like_BBD"/>
</dbReference>
<dbReference type="Pfam" id="PF22936">
    <property type="entry name" value="Pol_BBD"/>
    <property type="match status" value="1"/>
</dbReference>
<dbReference type="AlphaFoldDB" id="A0A5A7VJS8"/>
<dbReference type="PANTHER" id="PTHR47592">
    <property type="entry name" value="PBF68 PROTEIN"/>
    <property type="match status" value="1"/>
</dbReference>
<evidence type="ECO:0000313" key="2">
    <source>
        <dbReference type="EMBL" id="KAA0067437.1"/>
    </source>
</evidence>
<dbReference type="PANTHER" id="PTHR47592:SF27">
    <property type="entry name" value="OS08G0421700 PROTEIN"/>
    <property type="match status" value="1"/>
</dbReference>
<gene>
    <name evidence="2" type="ORF">E6C27_scaffold40G001000</name>
</gene>
<comment type="caution">
    <text evidence="2">The sequence shown here is derived from an EMBL/GenBank/DDBJ whole genome shotgun (WGS) entry which is preliminary data.</text>
</comment>
<proteinExistence type="predicted"/>
<dbReference type="EMBL" id="SSTE01000542">
    <property type="protein sequence ID" value="KAA0067437.1"/>
    <property type="molecule type" value="Genomic_DNA"/>
</dbReference>
<sequence>MVRQFQFDLMSSSLNRPFRFEGAHFKRWKQKMFFLTLKKVATTCTTEKSKYHDYCKRSMGRATKEVDTEEVGSKKYAANLIKDELVAMFSEVNVIRGSEGWWLDTGASRHVCYDLSLLRKYNEVKDKNILLGDHHKTKVVGIGEVELKFTFGQMLVLKEVLHTPKIRKNLVSEYLLNKAGFTKTIGSGLFTLIKNNVFVGKGQLLMACSN</sequence>
<evidence type="ECO:0000259" key="1">
    <source>
        <dbReference type="Pfam" id="PF22936"/>
    </source>
</evidence>
<protein>
    <submittedName>
        <fullName evidence="2">Polyprotein</fullName>
    </submittedName>
</protein>
<name>A0A5A7VJS8_CUCMM</name>
<accession>A0A5A7VJS8</accession>
<evidence type="ECO:0000313" key="3">
    <source>
        <dbReference type="Proteomes" id="UP000321393"/>
    </source>
</evidence>
<feature type="domain" description="Retrovirus-related Pol polyprotein from transposon TNT 1-94-like beta-barrel" evidence="1">
    <location>
        <begin position="101"/>
        <end position="181"/>
    </location>
</feature>
<dbReference type="OrthoDB" id="2596766at2759"/>
<dbReference type="Proteomes" id="UP000321393">
    <property type="component" value="Unassembled WGS sequence"/>
</dbReference>
<reference evidence="2 3" key="1">
    <citation type="submission" date="2019-08" db="EMBL/GenBank/DDBJ databases">
        <title>Draft genome sequences of two oriental melons (Cucumis melo L. var makuwa).</title>
        <authorList>
            <person name="Kwon S.-Y."/>
        </authorList>
    </citation>
    <scope>NUCLEOTIDE SEQUENCE [LARGE SCALE GENOMIC DNA]</scope>
    <source>
        <strain evidence="3">cv. SW 3</strain>
        <tissue evidence="2">Leaf</tissue>
    </source>
</reference>
<organism evidence="2 3">
    <name type="scientific">Cucumis melo var. makuwa</name>
    <name type="common">Oriental melon</name>
    <dbReference type="NCBI Taxonomy" id="1194695"/>
    <lineage>
        <taxon>Eukaryota</taxon>
        <taxon>Viridiplantae</taxon>
        <taxon>Streptophyta</taxon>
        <taxon>Embryophyta</taxon>
        <taxon>Tracheophyta</taxon>
        <taxon>Spermatophyta</taxon>
        <taxon>Magnoliopsida</taxon>
        <taxon>eudicotyledons</taxon>
        <taxon>Gunneridae</taxon>
        <taxon>Pentapetalae</taxon>
        <taxon>rosids</taxon>
        <taxon>fabids</taxon>
        <taxon>Cucurbitales</taxon>
        <taxon>Cucurbitaceae</taxon>
        <taxon>Benincaseae</taxon>
        <taxon>Cucumis</taxon>
    </lineage>
</organism>